<dbReference type="GO" id="GO:0022904">
    <property type="term" value="P:respiratory electron transport chain"/>
    <property type="evidence" value="ECO:0007669"/>
    <property type="project" value="InterPro"/>
</dbReference>
<keyword evidence="7" id="KW-0999">Mitochondrion inner membrane</keyword>
<evidence type="ECO:0008006" key="13">
    <source>
        <dbReference type="Google" id="ProtNLM"/>
    </source>
</evidence>
<keyword evidence="6" id="KW-0679">Respiratory chain</keyword>
<protein>
    <recommendedName>
        <fullName evidence="13">NADH dehydrogenase [ubiquinone] 1 alpha subcomplex subunit 5</fullName>
    </recommendedName>
</protein>
<evidence type="ECO:0000256" key="5">
    <source>
        <dbReference type="ARBA" id="ARBA00022448"/>
    </source>
</evidence>
<evidence type="ECO:0000313" key="11">
    <source>
        <dbReference type="EnsemblMetazoa" id="GBRI031162-PA"/>
    </source>
</evidence>
<evidence type="ECO:0000256" key="2">
    <source>
        <dbReference type="ARBA" id="ARBA00004443"/>
    </source>
</evidence>
<evidence type="ECO:0000256" key="8">
    <source>
        <dbReference type="ARBA" id="ARBA00022982"/>
    </source>
</evidence>
<accession>A0A1A9WTA2</accession>
<comment type="function">
    <text evidence="1">Accessory subunit of the mitochondrial membrane respiratory chain NADH dehydrogenase (Complex I), that is believed not to be involved in catalysis. Complex I functions in the transfer of electrons from NADH to the respiratory chain. The immediate electron acceptor for the enzyme is believed to be ubiquinone.</text>
</comment>
<dbReference type="PANTHER" id="PTHR12653:SF0">
    <property type="entry name" value="NADH DEHYDROGENASE [UBIQUINONE] 1 ALPHA SUBCOMPLEX SUBUNIT 5"/>
    <property type="match status" value="1"/>
</dbReference>
<dbReference type="EnsemblMetazoa" id="GBRI031162-RA">
    <property type="protein sequence ID" value="GBRI031162-PA"/>
    <property type="gene ID" value="GBRI031162"/>
</dbReference>
<dbReference type="GO" id="GO:0005743">
    <property type="term" value="C:mitochondrial inner membrane"/>
    <property type="evidence" value="ECO:0007669"/>
    <property type="project" value="UniProtKB-SubCell"/>
</dbReference>
<reference evidence="12" key="1">
    <citation type="submission" date="2014-03" db="EMBL/GenBank/DDBJ databases">
        <authorList>
            <person name="Aksoy S."/>
            <person name="Warren W."/>
            <person name="Wilson R.K."/>
        </authorList>
    </citation>
    <scope>NUCLEOTIDE SEQUENCE [LARGE SCALE GENOMIC DNA]</scope>
    <source>
        <strain evidence="12">IAEA</strain>
    </source>
</reference>
<evidence type="ECO:0000256" key="1">
    <source>
        <dbReference type="ARBA" id="ARBA00003195"/>
    </source>
</evidence>
<keyword evidence="8" id="KW-0249">Electron transport</keyword>
<keyword evidence="12" id="KW-1185">Reference proteome</keyword>
<organism evidence="11 12">
    <name type="scientific">Glossina brevipalpis</name>
    <dbReference type="NCBI Taxonomy" id="37001"/>
    <lineage>
        <taxon>Eukaryota</taxon>
        <taxon>Metazoa</taxon>
        <taxon>Ecdysozoa</taxon>
        <taxon>Arthropoda</taxon>
        <taxon>Hexapoda</taxon>
        <taxon>Insecta</taxon>
        <taxon>Pterygota</taxon>
        <taxon>Neoptera</taxon>
        <taxon>Endopterygota</taxon>
        <taxon>Diptera</taxon>
        <taxon>Brachycera</taxon>
        <taxon>Muscomorpha</taxon>
        <taxon>Hippoboscoidea</taxon>
        <taxon>Glossinidae</taxon>
        <taxon>Glossina</taxon>
    </lineage>
</organism>
<evidence type="ECO:0000256" key="7">
    <source>
        <dbReference type="ARBA" id="ARBA00022792"/>
    </source>
</evidence>
<reference evidence="11" key="2">
    <citation type="submission" date="2020-05" db="UniProtKB">
        <authorList>
            <consortium name="EnsemblMetazoa"/>
        </authorList>
    </citation>
    <scope>IDENTIFICATION</scope>
    <source>
        <strain evidence="11">IAEA</strain>
    </source>
</reference>
<dbReference type="InterPro" id="IPR006806">
    <property type="entry name" value="NDUFA5"/>
</dbReference>
<dbReference type="PANTHER" id="PTHR12653">
    <property type="entry name" value="NADH-UBIQUINONE OXIDOREDUCTASE 13 KD-B SUBUNIT"/>
    <property type="match status" value="1"/>
</dbReference>
<evidence type="ECO:0000256" key="3">
    <source>
        <dbReference type="ARBA" id="ARBA00010261"/>
    </source>
</evidence>
<evidence type="ECO:0000256" key="9">
    <source>
        <dbReference type="ARBA" id="ARBA00023128"/>
    </source>
</evidence>
<name>A0A1A9WTA2_9MUSC</name>
<comment type="subcellular location">
    <subcellularLocation>
        <location evidence="2">Mitochondrion inner membrane</location>
        <topology evidence="2">Peripheral membrane protein</topology>
        <orientation evidence="2">Matrix side</orientation>
    </subcellularLocation>
</comment>
<proteinExistence type="inferred from homology"/>
<evidence type="ECO:0000256" key="6">
    <source>
        <dbReference type="ARBA" id="ARBA00022660"/>
    </source>
</evidence>
<dbReference type="AlphaFoldDB" id="A0A1A9WTA2"/>
<keyword evidence="9" id="KW-0496">Mitochondrion</keyword>
<evidence type="ECO:0000256" key="10">
    <source>
        <dbReference type="ARBA" id="ARBA00023136"/>
    </source>
</evidence>
<dbReference type="Proteomes" id="UP000091820">
    <property type="component" value="Unassembled WGS sequence"/>
</dbReference>
<evidence type="ECO:0000313" key="12">
    <source>
        <dbReference type="Proteomes" id="UP000091820"/>
    </source>
</evidence>
<comment type="similarity">
    <text evidence="3">Belongs to the complex I NDUFA5 subunit family.</text>
</comment>
<keyword evidence="10" id="KW-0472">Membrane</keyword>
<comment type="subunit">
    <text evidence="4">Complex I is composed of 45 different subunits.</text>
</comment>
<evidence type="ECO:0000256" key="4">
    <source>
        <dbReference type="ARBA" id="ARBA00011533"/>
    </source>
</evidence>
<dbReference type="VEuPathDB" id="VectorBase:GBRI031162"/>
<sequence>MSRCLKVTTGLTGLAVAVNPHHTLGALYGKILRAIAKMPEDAAYRKYTEQIIKEKAKAVETNKDITALEKTIGCGQVEELIVQAENELVLARKMLGWKPWEKLVQAAPPKQWDWPPAQITEPKM</sequence>
<dbReference type="Pfam" id="PF04716">
    <property type="entry name" value="ETC_C1_NDUFA5"/>
    <property type="match status" value="1"/>
</dbReference>
<keyword evidence="5" id="KW-0813">Transport</keyword>
<dbReference type="STRING" id="37001.A0A1A9WTA2"/>